<evidence type="ECO:0000313" key="9">
    <source>
        <dbReference type="Proteomes" id="UP000823674"/>
    </source>
</evidence>
<name>A0ABQ7NAX7_BRACM</name>
<dbReference type="EMBL" id="JADBGQ010000002">
    <property type="protein sequence ID" value="KAG5408060.1"/>
    <property type="molecule type" value="Genomic_DNA"/>
</dbReference>
<evidence type="ECO:0000256" key="6">
    <source>
        <dbReference type="RuleBase" id="RU367044"/>
    </source>
</evidence>
<dbReference type="PANTHER" id="PTHR31232">
    <property type="match status" value="1"/>
</dbReference>
<dbReference type="Proteomes" id="UP000823674">
    <property type="component" value="Chromosome A02"/>
</dbReference>
<dbReference type="PANTHER" id="PTHR31232:SF32">
    <property type="entry name" value="S-PROTEIN HOMOLOG"/>
    <property type="match status" value="1"/>
</dbReference>
<accession>A0ABQ7NAX7</accession>
<comment type="similarity">
    <text evidence="2 6">Belongs to the plant self-incompatibility (S1) protein family.</text>
</comment>
<gene>
    <name evidence="8" type="primary">A02p001510.1_BraROA</name>
    <name evidence="8" type="ORF">IGI04_004379</name>
</gene>
<keyword evidence="5" id="KW-0732">Signal</keyword>
<keyword evidence="4 6" id="KW-0964">Secreted</keyword>
<feature type="region of interest" description="Disordered" evidence="7">
    <location>
        <begin position="119"/>
        <end position="146"/>
    </location>
</feature>
<comment type="caution">
    <text evidence="8">The sequence shown here is derived from an EMBL/GenBank/DDBJ whole genome shotgun (WGS) entry which is preliminary data.</text>
</comment>
<keyword evidence="3 6" id="KW-0713">Self-incompatibility</keyword>
<reference evidence="8 9" key="1">
    <citation type="submission" date="2021-03" db="EMBL/GenBank/DDBJ databases">
        <authorList>
            <person name="King G.J."/>
            <person name="Bancroft I."/>
            <person name="Baten A."/>
            <person name="Bloomfield J."/>
            <person name="Borpatragohain P."/>
            <person name="He Z."/>
            <person name="Irish N."/>
            <person name="Irwin J."/>
            <person name="Liu K."/>
            <person name="Mauleon R.P."/>
            <person name="Moore J."/>
            <person name="Morris R."/>
            <person name="Ostergaard L."/>
            <person name="Wang B."/>
            <person name="Wells R."/>
        </authorList>
    </citation>
    <scope>NUCLEOTIDE SEQUENCE [LARGE SCALE GENOMIC DNA]</scope>
    <source>
        <strain evidence="8">R-o-18</strain>
        <tissue evidence="8">Leaf</tissue>
    </source>
</reference>
<keyword evidence="9" id="KW-1185">Reference proteome</keyword>
<evidence type="ECO:0000256" key="3">
    <source>
        <dbReference type="ARBA" id="ARBA00022471"/>
    </source>
</evidence>
<dbReference type="InterPro" id="IPR010264">
    <property type="entry name" value="Self-incomp_S1"/>
</dbReference>
<evidence type="ECO:0000256" key="5">
    <source>
        <dbReference type="ARBA" id="ARBA00022729"/>
    </source>
</evidence>
<organism evidence="8 9">
    <name type="scientific">Brassica rapa subsp. trilocularis</name>
    <dbReference type="NCBI Taxonomy" id="1813537"/>
    <lineage>
        <taxon>Eukaryota</taxon>
        <taxon>Viridiplantae</taxon>
        <taxon>Streptophyta</taxon>
        <taxon>Embryophyta</taxon>
        <taxon>Tracheophyta</taxon>
        <taxon>Spermatophyta</taxon>
        <taxon>Magnoliopsida</taxon>
        <taxon>eudicotyledons</taxon>
        <taxon>Gunneridae</taxon>
        <taxon>Pentapetalae</taxon>
        <taxon>rosids</taxon>
        <taxon>malvids</taxon>
        <taxon>Brassicales</taxon>
        <taxon>Brassicaceae</taxon>
        <taxon>Brassiceae</taxon>
        <taxon>Brassica</taxon>
    </lineage>
</organism>
<evidence type="ECO:0000313" key="8">
    <source>
        <dbReference type="EMBL" id="KAG5408060.1"/>
    </source>
</evidence>
<evidence type="ECO:0000256" key="7">
    <source>
        <dbReference type="SAM" id="MobiDB-lite"/>
    </source>
</evidence>
<evidence type="ECO:0000256" key="4">
    <source>
        <dbReference type="ARBA" id="ARBA00022525"/>
    </source>
</evidence>
<evidence type="ECO:0000256" key="1">
    <source>
        <dbReference type="ARBA" id="ARBA00004613"/>
    </source>
</evidence>
<dbReference type="Pfam" id="PF05938">
    <property type="entry name" value="Self-incomp_S1"/>
    <property type="match status" value="1"/>
</dbReference>
<proteinExistence type="inferred from homology"/>
<comment type="subcellular location">
    <subcellularLocation>
        <location evidence="1 6">Secreted</location>
    </subcellularLocation>
</comment>
<protein>
    <recommendedName>
        <fullName evidence="6">S-protein homolog</fullName>
    </recommendedName>
</protein>
<sequence length="272" mass="31192">MDESIREMHGKDFGDRVISVNRAELKMGRDDGKVTALELVAETVWLFICWQGKLWWPCLTAEKPTSPADRFAGGDRYSRGPDCYTPASYDKPRSFERDIVSSAGSDRYGGGRAGVHIRGGDEGRGFRSRAGGPYERPSRSVGGGGHMSSATFDRVCVEDTFGKNSFGIVNKFRRHTKLSVRCWSGNDKFGTIFLMNGQEKHWRFDDAFFHETVFHCELKHGYHFMHFQTFVAYTSKWNDSLKNRSNATWLAAEKGLYKIWEHRSPEFMYHWL</sequence>
<evidence type="ECO:0000256" key="2">
    <source>
        <dbReference type="ARBA" id="ARBA00005581"/>
    </source>
</evidence>